<evidence type="ECO:0000256" key="1">
    <source>
        <dbReference type="SAM" id="MobiDB-lite"/>
    </source>
</evidence>
<accession>A0A8T1C6F5</accession>
<reference evidence="2" key="1">
    <citation type="submission" date="2018-10" db="EMBL/GenBank/DDBJ databases">
        <title>Effector identification in a new, highly contiguous assembly of the strawberry crown rot pathogen Phytophthora cactorum.</title>
        <authorList>
            <person name="Armitage A.D."/>
            <person name="Nellist C.F."/>
            <person name="Bates H."/>
            <person name="Vickerstaff R.J."/>
            <person name="Harrison R.J."/>
        </authorList>
    </citation>
    <scope>NUCLEOTIDE SEQUENCE</scope>
    <source>
        <strain evidence="2">4040</strain>
    </source>
</reference>
<feature type="compositionally biased region" description="Basic and acidic residues" evidence="1">
    <location>
        <begin position="20"/>
        <end position="37"/>
    </location>
</feature>
<gene>
    <name evidence="2" type="ORF">PC117_g17482</name>
</gene>
<organism evidence="2 3">
    <name type="scientific">Phytophthora cactorum</name>
    <dbReference type="NCBI Taxonomy" id="29920"/>
    <lineage>
        <taxon>Eukaryota</taxon>
        <taxon>Sar</taxon>
        <taxon>Stramenopiles</taxon>
        <taxon>Oomycota</taxon>
        <taxon>Peronosporomycetes</taxon>
        <taxon>Peronosporales</taxon>
        <taxon>Peronosporaceae</taxon>
        <taxon>Phytophthora</taxon>
    </lineage>
</organism>
<dbReference type="Proteomes" id="UP000736787">
    <property type="component" value="Unassembled WGS sequence"/>
</dbReference>
<proteinExistence type="predicted"/>
<evidence type="ECO:0000313" key="3">
    <source>
        <dbReference type="Proteomes" id="UP000736787"/>
    </source>
</evidence>
<protein>
    <submittedName>
        <fullName evidence="2">Uncharacterized protein</fullName>
    </submittedName>
</protein>
<sequence length="54" mass="6528">MEWPTWPSDRSQLKKSFSLDDPRWARAKPEMRQERRRTLFAGLQTVSPVRRREG</sequence>
<comment type="caution">
    <text evidence="2">The sequence shown here is derived from an EMBL/GenBank/DDBJ whole genome shotgun (WGS) entry which is preliminary data.</text>
</comment>
<dbReference type="AlphaFoldDB" id="A0A8T1C6F5"/>
<name>A0A8T1C6F5_9STRA</name>
<dbReference type="VEuPathDB" id="FungiDB:PC110_g10677"/>
<feature type="region of interest" description="Disordered" evidence="1">
    <location>
        <begin position="20"/>
        <end position="54"/>
    </location>
</feature>
<dbReference type="EMBL" id="RCMK01000661">
    <property type="protein sequence ID" value="KAG2917278.1"/>
    <property type="molecule type" value="Genomic_DNA"/>
</dbReference>
<evidence type="ECO:0000313" key="2">
    <source>
        <dbReference type="EMBL" id="KAG2917278.1"/>
    </source>
</evidence>